<keyword evidence="1" id="KW-0805">Transcription regulation</keyword>
<protein>
    <submittedName>
        <fullName evidence="6">IclR family transcriptional regulator</fullName>
    </submittedName>
</protein>
<reference evidence="6" key="1">
    <citation type="submission" date="2020-08" db="EMBL/GenBank/DDBJ databases">
        <title>Genome public.</title>
        <authorList>
            <person name="Liu C."/>
            <person name="Sun Q."/>
        </authorList>
    </citation>
    <scope>NUCLEOTIDE SEQUENCE</scope>
    <source>
        <strain evidence="6">NSJ-51</strain>
    </source>
</reference>
<dbReference type="Proteomes" id="UP000661435">
    <property type="component" value="Unassembled WGS sequence"/>
</dbReference>
<dbReference type="InterPro" id="IPR050707">
    <property type="entry name" value="HTH_MetabolicPath_Reg"/>
</dbReference>
<proteinExistence type="predicted"/>
<evidence type="ECO:0000259" key="5">
    <source>
        <dbReference type="PROSITE" id="PS51078"/>
    </source>
</evidence>
<dbReference type="InterPro" id="IPR036390">
    <property type="entry name" value="WH_DNA-bd_sf"/>
</dbReference>
<gene>
    <name evidence="6" type="ORF">H8S57_13705</name>
</gene>
<dbReference type="PANTHER" id="PTHR30136:SF35">
    <property type="entry name" value="HTH-TYPE TRANSCRIPTIONAL REGULATOR RV1719"/>
    <property type="match status" value="1"/>
</dbReference>
<evidence type="ECO:0000259" key="4">
    <source>
        <dbReference type="PROSITE" id="PS51077"/>
    </source>
</evidence>
<keyword evidence="7" id="KW-1185">Reference proteome</keyword>
<name>A0A8J6JGF9_9FIRM</name>
<dbReference type="Pfam" id="PF01614">
    <property type="entry name" value="IclR_C"/>
    <property type="match status" value="1"/>
</dbReference>
<comment type="caution">
    <text evidence="6">The sequence shown here is derived from an EMBL/GenBank/DDBJ whole genome shotgun (WGS) entry which is preliminary data.</text>
</comment>
<dbReference type="GO" id="GO:0003700">
    <property type="term" value="F:DNA-binding transcription factor activity"/>
    <property type="evidence" value="ECO:0007669"/>
    <property type="project" value="TreeGrafter"/>
</dbReference>
<keyword evidence="3" id="KW-0804">Transcription</keyword>
<dbReference type="InterPro" id="IPR036388">
    <property type="entry name" value="WH-like_DNA-bd_sf"/>
</dbReference>
<evidence type="ECO:0000313" key="6">
    <source>
        <dbReference type="EMBL" id="MBC5734769.1"/>
    </source>
</evidence>
<evidence type="ECO:0000313" key="7">
    <source>
        <dbReference type="Proteomes" id="UP000661435"/>
    </source>
</evidence>
<evidence type="ECO:0000256" key="3">
    <source>
        <dbReference type="ARBA" id="ARBA00023163"/>
    </source>
</evidence>
<keyword evidence="2" id="KW-0238">DNA-binding</keyword>
<dbReference type="RefSeq" id="WP_186908595.1">
    <property type="nucleotide sequence ID" value="NZ_JAWRIY010000206.1"/>
</dbReference>
<accession>A0A8J6JGF9</accession>
<dbReference type="SUPFAM" id="SSF46785">
    <property type="entry name" value="Winged helix' DNA-binding domain"/>
    <property type="match status" value="1"/>
</dbReference>
<evidence type="ECO:0000256" key="2">
    <source>
        <dbReference type="ARBA" id="ARBA00023125"/>
    </source>
</evidence>
<dbReference type="Gene3D" id="1.10.10.10">
    <property type="entry name" value="Winged helix-like DNA-binding domain superfamily/Winged helix DNA-binding domain"/>
    <property type="match status" value="1"/>
</dbReference>
<dbReference type="PANTHER" id="PTHR30136">
    <property type="entry name" value="HELIX-TURN-HELIX TRANSCRIPTIONAL REGULATOR, ICLR FAMILY"/>
    <property type="match status" value="1"/>
</dbReference>
<dbReference type="PROSITE" id="PS51077">
    <property type="entry name" value="HTH_ICLR"/>
    <property type="match status" value="1"/>
</dbReference>
<dbReference type="GO" id="GO:0045892">
    <property type="term" value="P:negative regulation of DNA-templated transcription"/>
    <property type="evidence" value="ECO:0007669"/>
    <property type="project" value="TreeGrafter"/>
</dbReference>
<dbReference type="InterPro" id="IPR005471">
    <property type="entry name" value="Tscrpt_reg_IclR_N"/>
</dbReference>
<dbReference type="GO" id="GO:0003677">
    <property type="term" value="F:DNA binding"/>
    <property type="evidence" value="ECO:0007669"/>
    <property type="project" value="UniProtKB-KW"/>
</dbReference>
<dbReference type="AlphaFoldDB" id="A0A8J6JGF9"/>
<feature type="domain" description="HTH iclR-type" evidence="4">
    <location>
        <begin position="9"/>
        <end position="71"/>
    </location>
</feature>
<dbReference type="SUPFAM" id="SSF55781">
    <property type="entry name" value="GAF domain-like"/>
    <property type="match status" value="1"/>
</dbReference>
<dbReference type="PROSITE" id="PS51078">
    <property type="entry name" value="ICLR_ED"/>
    <property type="match status" value="1"/>
</dbReference>
<feature type="domain" description="IclR-ED" evidence="5">
    <location>
        <begin position="72"/>
        <end position="256"/>
    </location>
</feature>
<dbReference type="Pfam" id="PF09339">
    <property type="entry name" value="HTH_IclR"/>
    <property type="match status" value="1"/>
</dbReference>
<dbReference type="EMBL" id="JACOPP010000024">
    <property type="protein sequence ID" value="MBC5734769.1"/>
    <property type="molecule type" value="Genomic_DNA"/>
</dbReference>
<dbReference type="SMART" id="SM00346">
    <property type="entry name" value="HTH_ICLR"/>
    <property type="match status" value="1"/>
</dbReference>
<organism evidence="6 7">
    <name type="scientific">Lawsonibacter hominis</name>
    <dbReference type="NCBI Taxonomy" id="2763053"/>
    <lineage>
        <taxon>Bacteria</taxon>
        <taxon>Bacillati</taxon>
        <taxon>Bacillota</taxon>
        <taxon>Clostridia</taxon>
        <taxon>Eubacteriales</taxon>
        <taxon>Oscillospiraceae</taxon>
        <taxon>Lawsonibacter</taxon>
    </lineage>
</organism>
<dbReference type="InterPro" id="IPR014757">
    <property type="entry name" value="Tscrpt_reg_IclR_C"/>
</dbReference>
<dbReference type="Gene3D" id="3.30.450.40">
    <property type="match status" value="1"/>
</dbReference>
<evidence type="ECO:0000256" key="1">
    <source>
        <dbReference type="ARBA" id="ARBA00023015"/>
    </source>
</evidence>
<sequence>MTAKLSKLNQSVEKVLQIIEIMAHERQPMRLQDVAAGCGMPASTVLRMLNTLLVYGYVNQDPHSLRYSLSLKFAQIGSRVCEQVSLRDIVHPLLAELSRECREASCLAIEEDMEVVYTDVVDGPDSMLKIMQRIGKRAPMHSTGIGKLLLLNYSEEQLDEYIAAKGLPALTPNTLVTKQALAAKLEEIRGQGYALDDEECELGARCVAAPVRDYTGRIVAGISISGPISRMTMEHIREVAPVVTGTAAQISKALAYDAM</sequence>
<dbReference type="InterPro" id="IPR029016">
    <property type="entry name" value="GAF-like_dom_sf"/>
</dbReference>